<accession>A0A5N1J5A5</accession>
<comment type="caution">
    <text evidence="2">The sequence shown here is derived from an EMBL/GenBank/DDBJ whole genome shotgun (WGS) entry which is preliminary data.</text>
</comment>
<dbReference type="EMBL" id="VTWT01000002">
    <property type="protein sequence ID" value="KAA9340984.1"/>
    <property type="molecule type" value="Genomic_DNA"/>
</dbReference>
<sequence>MRTLFLSFLSFFAFLPTVFAQSDSTNYWNWGGAGTLNVGQVALSNWAAGGQSSVNILGLASLYANFKRGTSAWDNTINLNYGANKTGPGKFVKNDDKLEVNAKYGRHAFGKWYYAGQFNLKTQLTPTWDKNHDSIISDFLSPAFILTSLGLDYRPSENFSLFLSPATGKFTYVKSQRLADKGAFGVEPGQLDKNGFRVPNSGERFREEIGAYLAMRLRHDLMENIKLQTRLELYSSYNNNPENIDVNWENRIDMKVNDFISVSLITELIYDDDIDIALDRNKDGEIDGAGPRVQFKETLGVGLSYKF</sequence>
<dbReference type="Pfam" id="PF11276">
    <property type="entry name" value="DUF3078"/>
    <property type="match status" value="1"/>
</dbReference>
<feature type="signal peptide" evidence="1">
    <location>
        <begin position="1"/>
        <end position="20"/>
    </location>
</feature>
<name>A0A5N1J5A5_9BACT</name>
<evidence type="ECO:0000313" key="3">
    <source>
        <dbReference type="Proteomes" id="UP000326570"/>
    </source>
</evidence>
<evidence type="ECO:0000256" key="1">
    <source>
        <dbReference type="SAM" id="SignalP"/>
    </source>
</evidence>
<keyword evidence="1" id="KW-0732">Signal</keyword>
<dbReference type="Proteomes" id="UP000326570">
    <property type="component" value="Unassembled WGS sequence"/>
</dbReference>
<dbReference type="InterPro" id="IPR021428">
    <property type="entry name" value="DUF3078"/>
</dbReference>
<organism evidence="2 3">
    <name type="scientific">Adhaeribacter soli</name>
    <dbReference type="NCBI Taxonomy" id="2607655"/>
    <lineage>
        <taxon>Bacteria</taxon>
        <taxon>Pseudomonadati</taxon>
        <taxon>Bacteroidota</taxon>
        <taxon>Cytophagia</taxon>
        <taxon>Cytophagales</taxon>
        <taxon>Hymenobacteraceae</taxon>
        <taxon>Adhaeribacter</taxon>
    </lineage>
</organism>
<dbReference type="AlphaFoldDB" id="A0A5N1J5A5"/>
<proteinExistence type="predicted"/>
<protein>
    <submittedName>
        <fullName evidence="2">DUF3078 domain-containing protein</fullName>
    </submittedName>
</protein>
<reference evidence="2 3" key="1">
    <citation type="submission" date="2019-09" db="EMBL/GenBank/DDBJ databases">
        <title>Genome sequence of Adhaeribacter sp. M2.</title>
        <authorList>
            <person name="Srinivasan S."/>
        </authorList>
    </citation>
    <scope>NUCLEOTIDE SEQUENCE [LARGE SCALE GENOMIC DNA]</scope>
    <source>
        <strain evidence="2 3">M2</strain>
    </source>
</reference>
<gene>
    <name evidence="2" type="ORF">F0P94_06040</name>
</gene>
<evidence type="ECO:0000313" key="2">
    <source>
        <dbReference type="EMBL" id="KAA9340984.1"/>
    </source>
</evidence>
<dbReference type="RefSeq" id="WP_150902911.1">
    <property type="nucleotide sequence ID" value="NZ_VTWT01000002.1"/>
</dbReference>
<keyword evidence="3" id="KW-1185">Reference proteome</keyword>
<feature type="chain" id="PRO_5024924109" evidence="1">
    <location>
        <begin position="21"/>
        <end position="307"/>
    </location>
</feature>